<evidence type="ECO:0000256" key="1">
    <source>
        <dbReference type="ARBA" id="ARBA00004496"/>
    </source>
</evidence>
<sequence>MNTKRRQNALTHADISSSAKQQLSLDDLLNSFILDCKAKNLSALTLRFYKDSVQQMKDAFQDQEIPLDIYAVTSREIKNYFVAHMMDQGKSDNTVNGRIKGVKQFFKYLLTEGWLTQNIADDLHVVKAEKLMIQTFTKEQVAELLEKPDRKTFTGFRDYTMMMVLFETGMRISELCSLKIGDLFFKEQEIRITKGKGGRARRVPFQQTCAKIVRKYLDVRGDLETDALFVNINNHPISVRALQEKMQTYGKAASIQGVRVSPHTFRHTMAKFYILNGGDPFTLRRILGHATLDMVEYYIELFSSDIKNQHKKFSPVENMRRII</sequence>
<keyword evidence="2" id="KW-0963">Cytoplasm</keyword>
<dbReference type="InterPro" id="IPR050090">
    <property type="entry name" value="Tyrosine_recombinase_XerCD"/>
</dbReference>
<name>A0A5R9FZA4_9BACL</name>
<evidence type="ECO:0000256" key="3">
    <source>
        <dbReference type="ARBA" id="ARBA00022618"/>
    </source>
</evidence>
<evidence type="ECO:0000256" key="5">
    <source>
        <dbReference type="ARBA" id="ARBA00022908"/>
    </source>
</evidence>
<gene>
    <name evidence="12" type="ORF">FE782_28765</name>
</gene>
<dbReference type="InterPro" id="IPR044068">
    <property type="entry name" value="CB"/>
</dbReference>
<dbReference type="GO" id="GO:0006310">
    <property type="term" value="P:DNA recombination"/>
    <property type="evidence" value="ECO:0007669"/>
    <property type="project" value="UniProtKB-KW"/>
</dbReference>
<dbReference type="InterPro" id="IPR010998">
    <property type="entry name" value="Integrase_recombinase_N"/>
</dbReference>
<dbReference type="InterPro" id="IPR002104">
    <property type="entry name" value="Integrase_catalytic"/>
</dbReference>
<accession>A0A5R9FZA4</accession>
<evidence type="ECO:0000256" key="6">
    <source>
        <dbReference type="ARBA" id="ARBA00023125"/>
    </source>
</evidence>
<dbReference type="Gene3D" id="1.10.150.130">
    <property type="match status" value="1"/>
</dbReference>
<evidence type="ECO:0000313" key="12">
    <source>
        <dbReference type="EMBL" id="TLS48851.1"/>
    </source>
</evidence>
<dbReference type="Pfam" id="PF02899">
    <property type="entry name" value="Phage_int_SAM_1"/>
    <property type="match status" value="1"/>
</dbReference>
<dbReference type="RefSeq" id="WP_138197799.1">
    <property type="nucleotide sequence ID" value="NZ_VCIW01000028.1"/>
</dbReference>
<keyword evidence="4" id="KW-0159">Chromosome partition</keyword>
<evidence type="ECO:0000313" key="13">
    <source>
        <dbReference type="Proteomes" id="UP000309676"/>
    </source>
</evidence>
<organism evidence="12 13">
    <name type="scientific">Paenibacillus antri</name>
    <dbReference type="NCBI Taxonomy" id="2582848"/>
    <lineage>
        <taxon>Bacteria</taxon>
        <taxon>Bacillati</taxon>
        <taxon>Bacillota</taxon>
        <taxon>Bacilli</taxon>
        <taxon>Bacillales</taxon>
        <taxon>Paenibacillaceae</taxon>
        <taxon>Paenibacillus</taxon>
    </lineage>
</organism>
<comment type="caution">
    <text evidence="12">The sequence shown here is derived from an EMBL/GenBank/DDBJ whole genome shotgun (WGS) entry which is preliminary data.</text>
</comment>
<dbReference type="Proteomes" id="UP000309676">
    <property type="component" value="Unassembled WGS sequence"/>
</dbReference>
<evidence type="ECO:0000256" key="7">
    <source>
        <dbReference type="ARBA" id="ARBA00023172"/>
    </source>
</evidence>
<dbReference type="PANTHER" id="PTHR30349:SF77">
    <property type="entry name" value="TYROSINE RECOMBINASE XERC"/>
    <property type="match status" value="1"/>
</dbReference>
<feature type="domain" description="Core-binding (CB)" evidence="11">
    <location>
        <begin position="23"/>
        <end position="110"/>
    </location>
</feature>
<evidence type="ECO:0000259" key="10">
    <source>
        <dbReference type="PROSITE" id="PS51898"/>
    </source>
</evidence>
<dbReference type="PROSITE" id="PS51900">
    <property type="entry name" value="CB"/>
    <property type="match status" value="1"/>
</dbReference>
<keyword evidence="7" id="KW-0233">DNA recombination</keyword>
<dbReference type="AlphaFoldDB" id="A0A5R9FZA4"/>
<evidence type="ECO:0000256" key="2">
    <source>
        <dbReference type="ARBA" id="ARBA00022490"/>
    </source>
</evidence>
<feature type="domain" description="Tyr recombinase" evidence="10">
    <location>
        <begin position="131"/>
        <end position="311"/>
    </location>
</feature>
<dbReference type="OrthoDB" id="107900at2"/>
<dbReference type="SUPFAM" id="SSF56349">
    <property type="entry name" value="DNA breaking-rejoining enzymes"/>
    <property type="match status" value="1"/>
</dbReference>
<dbReference type="InterPro" id="IPR011010">
    <property type="entry name" value="DNA_brk_join_enz"/>
</dbReference>
<proteinExistence type="predicted"/>
<dbReference type="Pfam" id="PF00589">
    <property type="entry name" value="Phage_integrase"/>
    <property type="match status" value="1"/>
</dbReference>
<dbReference type="GO" id="GO:0051301">
    <property type="term" value="P:cell division"/>
    <property type="evidence" value="ECO:0007669"/>
    <property type="project" value="UniProtKB-KW"/>
</dbReference>
<reference evidence="12 13" key="1">
    <citation type="submission" date="2019-05" db="EMBL/GenBank/DDBJ databases">
        <authorList>
            <person name="Narsing Rao M.P."/>
            <person name="Li W.J."/>
        </authorList>
    </citation>
    <scope>NUCLEOTIDE SEQUENCE [LARGE SCALE GENOMIC DNA]</scope>
    <source>
        <strain evidence="12 13">SYSU_K30003</strain>
    </source>
</reference>
<dbReference type="EMBL" id="VCIW01000028">
    <property type="protein sequence ID" value="TLS48851.1"/>
    <property type="molecule type" value="Genomic_DNA"/>
</dbReference>
<dbReference type="GO" id="GO:0007059">
    <property type="term" value="P:chromosome segregation"/>
    <property type="evidence" value="ECO:0007669"/>
    <property type="project" value="UniProtKB-KW"/>
</dbReference>
<dbReference type="Gene3D" id="1.10.443.10">
    <property type="entry name" value="Intergrase catalytic core"/>
    <property type="match status" value="1"/>
</dbReference>
<evidence type="ECO:0000259" key="11">
    <source>
        <dbReference type="PROSITE" id="PS51900"/>
    </source>
</evidence>
<dbReference type="PROSITE" id="PS51898">
    <property type="entry name" value="TYR_RECOMBINASE"/>
    <property type="match status" value="1"/>
</dbReference>
<keyword evidence="6 9" id="KW-0238">DNA-binding</keyword>
<dbReference type="GO" id="GO:0003677">
    <property type="term" value="F:DNA binding"/>
    <property type="evidence" value="ECO:0007669"/>
    <property type="project" value="UniProtKB-UniRule"/>
</dbReference>
<dbReference type="GO" id="GO:0005737">
    <property type="term" value="C:cytoplasm"/>
    <property type="evidence" value="ECO:0007669"/>
    <property type="project" value="UniProtKB-SubCell"/>
</dbReference>
<dbReference type="InterPro" id="IPR013762">
    <property type="entry name" value="Integrase-like_cat_sf"/>
</dbReference>
<evidence type="ECO:0000256" key="9">
    <source>
        <dbReference type="PROSITE-ProRule" id="PRU01248"/>
    </source>
</evidence>
<keyword evidence="13" id="KW-1185">Reference proteome</keyword>
<keyword evidence="5" id="KW-0229">DNA integration</keyword>
<evidence type="ECO:0000256" key="8">
    <source>
        <dbReference type="ARBA" id="ARBA00023306"/>
    </source>
</evidence>
<dbReference type="GO" id="GO:0015074">
    <property type="term" value="P:DNA integration"/>
    <property type="evidence" value="ECO:0007669"/>
    <property type="project" value="UniProtKB-KW"/>
</dbReference>
<protein>
    <submittedName>
        <fullName evidence="12">Integrase</fullName>
    </submittedName>
</protein>
<evidence type="ECO:0000256" key="4">
    <source>
        <dbReference type="ARBA" id="ARBA00022829"/>
    </source>
</evidence>
<dbReference type="InterPro" id="IPR004107">
    <property type="entry name" value="Integrase_SAM-like_N"/>
</dbReference>
<keyword evidence="8" id="KW-0131">Cell cycle</keyword>
<keyword evidence="3" id="KW-0132">Cell division</keyword>
<dbReference type="PANTHER" id="PTHR30349">
    <property type="entry name" value="PHAGE INTEGRASE-RELATED"/>
    <property type="match status" value="1"/>
</dbReference>
<comment type="subcellular location">
    <subcellularLocation>
        <location evidence="1">Cytoplasm</location>
    </subcellularLocation>
</comment>